<keyword evidence="8" id="KW-1133">Transmembrane helix</keyword>
<comment type="subcellular location">
    <subcellularLocation>
        <location evidence="1 10">Cell inner membrane</location>
    </subcellularLocation>
</comment>
<name>A0A4R1XLA4_ACICA</name>
<keyword evidence="7" id="KW-0653">Protein transport</keyword>
<evidence type="ECO:0000256" key="8">
    <source>
        <dbReference type="ARBA" id="ARBA00022989"/>
    </source>
</evidence>
<dbReference type="Gene3D" id="1.10.40.60">
    <property type="entry name" value="EpsJ-like"/>
    <property type="match status" value="2"/>
</dbReference>
<organism evidence="13 14">
    <name type="scientific">Acinetobacter calcoaceticus</name>
    <dbReference type="NCBI Taxonomy" id="471"/>
    <lineage>
        <taxon>Bacteria</taxon>
        <taxon>Pseudomonadati</taxon>
        <taxon>Pseudomonadota</taxon>
        <taxon>Gammaproteobacteria</taxon>
        <taxon>Moraxellales</taxon>
        <taxon>Moraxellaceae</taxon>
        <taxon>Acinetobacter</taxon>
        <taxon>Acinetobacter calcoaceticus/baumannii complex</taxon>
    </lineage>
</organism>
<evidence type="ECO:0000259" key="12">
    <source>
        <dbReference type="Pfam" id="PF21687"/>
    </source>
</evidence>
<dbReference type="Gene3D" id="3.30.1300.30">
    <property type="entry name" value="GSPII I/J protein-like"/>
    <property type="match status" value="1"/>
</dbReference>
<dbReference type="InterPro" id="IPR005628">
    <property type="entry name" value="GspK"/>
</dbReference>
<keyword evidence="14" id="KW-1185">Reference proteome</keyword>
<dbReference type="Pfam" id="PF21687">
    <property type="entry name" value="T2SSK_1st"/>
    <property type="match status" value="1"/>
</dbReference>
<evidence type="ECO:0000313" key="13">
    <source>
        <dbReference type="EMBL" id="TCM63732.1"/>
    </source>
</evidence>
<dbReference type="InterPro" id="IPR038072">
    <property type="entry name" value="GspK_central_sf"/>
</dbReference>
<evidence type="ECO:0000256" key="6">
    <source>
        <dbReference type="ARBA" id="ARBA00022692"/>
    </source>
</evidence>
<keyword evidence="4 10" id="KW-1003">Cell membrane</keyword>
<gene>
    <name evidence="13" type="ORF">EC844_12036</name>
</gene>
<dbReference type="SUPFAM" id="SSF54523">
    <property type="entry name" value="Pili subunits"/>
    <property type="match status" value="1"/>
</dbReference>
<evidence type="ECO:0000256" key="5">
    <source>
        <dbReference type="ARBA" id="ARBA00022519"/>
    </source>
</evidence>
<evidence type="ECO:0000256" key="7">
    <source>
        <dbReference type="ARBA" id="ARBA00022927"/>
    </source>
</evidence>
<evidence type="ECO:0000256" key="1">
    <source>
        <dbReference type="ARBA" id="ARBA00004533"/>
    </source>
</evidence>
<reference evidence="13 14" key="1">
    <citation type="submission" date="2019-03" db="EMBL/GenBank/DDBJ databases">
        <title>Genomic analyses of the natural microbiome of Caenorhabditis elegans.</title>
        <authorList>
            <person name="Samuel B."/>
        </authorList>
    </citation>
    <scope>NUCLEOTIDE SEQUENCE [LARGE SCALE GENOMIC DNA]</scope>
    <source>
        <strain evidence="13 14">JUb89</strain>
    </source>
</reference>
<keyword evidence="3 10" id="KW-0813">Transport</keyword>
<dbReference type="InterPro" id="IPR049031">
    <property type="entry name" value="T2SSK_SAM-like_1st"/>
</dbReference>
<comment type="similarity">
    <text evidence="2 10">Belongs to the GSP K family.</text>
</comment>
<keyword evidence="6" id="KW-0812">Transmembrane</keyword>
<keyword evidence="9 10" id="KW-0472">Membrane</keyword>
<dbReference type="SUPFAM" id="SSF158544">
    <property type="entry name" value="GspK insert domain-like"/>
    <property type="match status" value="1"/>
</dbReference>
<evidence type="ECO:0000256" key="10">
    <source>
        <dbReference type="PIRNR" id="PIRNR002786"/>
    </source>
</evidence>
<dbReference type="OrthoDB" id="5293133at2"/>
<evidence type="ECO:0000313" key="14">
    <source>
        <dbReference type="Proteomes" id="UP000294963"/>
    </source>
</evidence>
<dbReference type="GO" id="GO:0005886">
    <property type="term" value="C:plasma membrane"/>
    <property type="evidence" value="ECO:0007669"/>
    <property type="project" value="UniProtKB-SubCell"/>
</dbReference>
<sequence>MRQQKGIALITILVMVALATIIAATIAKRQQHTFDNTAYLMRQNQALQYAKSAESFISELLVQDSENSANVDHLQELWARPMPPFPVEDGVISGQLQDESGKFNLNTLIKADGTPNENALKLFENLLLRLGLPTTLSQAVIDWQDPDDVTIGAMGAESAYYQGLPQPYMAANQAFNRVEELRMVRGFEGKNYELILPFVAALPDIGTKININTAAPMLLASIDAKLDVNAVAMALKSKQDKMEHFSNVSELMALPPFDGATPEAKILATALFDVKSSYFKANIEVVLSERKRQLTSHLMRKNKRVQVYARSLAPF</sequence>
<dbReference type="PANTHER" id="PTHR38831">
    <property type="entry name" value="TYPE II SECRETION SYSTEM PROTEIN K"/>
    <property type="match status" value="1"/>
</dbReference>
<dbReference type="AlphaFoldDB" id="A0A4R1XLA4"/>
<feature type="domain" description="T2SS protein K first SAM-like" evidence="12">
    <location>
        <begin position="101"/>
        <end position="204"/>
    </location>
</feature>
<dbReference type="PIRSF" id="PIRSF002786">
    <property type="entry name" value="XcpX"/>
    <property type="match status" value="1"/>
</dbReference>
<evidence type="ECO:0000256" key="3">
    <source>
        <dbReference type="ARBA" id="ARBA00022448"/>
    </source>
</evidence>
<proteinExistence type="inferred from homology"/>
<dbReference type="EMBL" id="SLVJ01000020">
    <property type="protein sequence ID" value="TCM63732.1"/>
    <property type="molecule type" value="Genomic_DNA"/>
</dbReference>
<feature type="domain" description="T2SS protein K second SAM-like" evidence="11">
    <location>
        <begin position="209"/>
        <end position="264"/>
    </location>
</feature>
<keyword evidence="5 10" id="KW-0997">Cell inner membrane</keyword>
<evidence type="ECO:0000256" key="4">
    <source>
        <dbReference type="ARBA" id="ARBA00022475"/>
    </source>
</evidence>
<evidence type="ECO:0000256" key="9">
    <source>
        <dbReference type="ARBA" id="ARBA00023136"/>
    </source>
</evidence>
<dbReference type="InterPro" id="IPR045584">
    <property type="entry name" value="Pilin-like"/>
</dbReference>
<dbReference type="NCBIfam" id="NF037980">
    <property type="entry name" value="T2SS_GspK"/>
    <property type="match status" value="1"/>
</dbReference>
<comment type="caution">
    <text evidence="13">The sequence shown here is derived from an EMBL/GenBank/DDBJ whole genome shotgun (WGS) entry which is preliminary data.</text>
</comment>
<accession>A0A4R1XLA4</accession>
<evidence type="ECO:0000256" key="2">
    <source>
        <dbReference type="ARBA" id="ARBA00007246"/>
    </source>
</evidence>
<dbReference type="Pfam" id="PF03934">
    <property type="entry name" value="T2SSK"/>
    <property type="match status" value="1"/>
</dbReference>
<protein>
    <recommendedName>
        <fullName evidence="10">Type II secretion system protein K</fullName>
    </recommendedName>
</protein>
<dbReference type="InterPro" id="IPR049179">
    <property type="entry name" value="T2SSK_SAM-like_2nd"/>
</dbReference>
<dbReference type="PANTHER" id="PTHR38831:SF1">
    <property type="entry name" value="TYPE II SECRETION SYSTEM PROTEIN K-RELATED"/>
    <property type="match status" value="1"/>
</dbReference>
<evidence type="ECO:0000259" key="11">
    <source>
        <dbReference type="Pfam" id="PF03934"/>
    </source>
</evidence>
<dbReference type="Proteomes" id="UP000294963">
    <property type="component" value="Unassembled WGS sequence"/>
</dbReference>
<dbReference type="GO" id="GO:0009306">
    <property type="term" value="P:protein secretion"/>
    <property type="evidence" value="ECO:0007669"/>
    <property type="project" value="InterPro"/>
</dbReference>